<dbReference type="GO" id="GO:0043190">
    <property type="term" value="C:ATP-binding cassette (ABC) transporter complex"/>
    <property type="evidence" value="ECO:0007669"/>
    <property type="project" value="InterPro"/>
</dbReference>
<keyword evidence="6" id="KW-1185">Reference proteome</keyword>
<comment type="caution">
    <text evidence="5">The sequence shown here is derived from an EMBL/GenBank/DDBJ whole genome shotgun (WGS) entry which is preliminary data.</text>
</comment>
<dbReference type="InterPro" id="IPR017871">
    <property type="entry name" value="ABC_transporter-like_CS"/>
</dbReference>
<dbReference type="PANTHER" id="PTHR42781:SF4">
    <property type="entry name" value="SPERMIDINE_PUTRESCINE IMPORT ATP-BINDING PROTEIN POTA"/>
    <property type="match status" value="1"/>
</dbReference>
<accession>A0A840IKB4</accession>
<dbReference type="GO" id="GO:0005524">
    <property type="term" value="F:ATP binding"/>
    <property type="evidence" value="ECO:0007669"/>
    <property type="project" value="UniProtKB-KW"/>
</dbReference>
<evidence type="ECO:0000256" key="3">
    <source>
        <dbReference type="ARBA" id="ARBA00022840"/>
    </source>
</evidence>
<dbReference type="PANTHER" id="PTHR42781">
    <property type="entry name" value="SPERMIDINE/PUTRESCINE IMPORT ATP-BINDING PROTEIN POTA"/>
    <property type="match status" value="1"/>
</dbReference>
<keyword evidence="2" id="KW-0547">Nucleotide-binding</keyword>
<dbReference type="InterPro" id="IPR003439">
    <property type="entry name" value="ABC_transporter-like_ATP-bd"/>
</dbReference>
<sequence>MPDASSPPLVRVSGVRKAFGGATVLDGVDLDVERGEFLSFLGPSGCGKTTLLRIVSGLEQPDAGRVHLDGADITDLPPNKRPLNMVFQRYALFPHLTVNENVGFGLALRKRGKAEIARRVAEMLDLVQLGHLGDRYPDQISGGQAQRVALARALANDPEVLLLDEPLAALDRAVRGDLQEQLKRIQREVGTTFVYVTHDQEEAMAMSSRIALMHGGRIRQLATPAELYRRPADSFAAGFVGDANVLDCSVAAGRLVWQGVELGDCPARTGSAPELRVMVRPEEVRLTARDGAAAIRGRLVASTYHGFYWMHRVAVGEQTLAAREIASTPVAALGETVSVSVDLAGAVPLED</sequence>
<evidence type="ECO:0000256" key="1">
    <source>
        <dbReference type="ARBA" id="ARBA00022448"/>
    </source>
</evidence>
<dbReference type="SUPFAM" id="SSF50331">
    <property type="entry name" value="MOP-like"/>
    <property type="match status" value="1"/>
</dbReference>
<dbReference type="PROSITE" id="PS50893">
    <property type="entry name" value="ABC_TRANSPORTER_2"/>
    <property type="match status" value="1"/>
</dbReference>
<feature type="domain" description="ABC transporter" evidence="4">
    <location>
        <begin position="10"/>
        <end position="240"/>
    </location>
</feature>
<dbReference type="FunFam" id="3.40.50.300:FF:000133">
    <property type="entry name" value="Spermidine/putrescine import ATP-binding protein PotA"/>
    <property type="match status" value="1"/>
</dbReference>
<keyword evidence="1" id="KW-0813">Transport</keyword>
<name>A0A840IKB4_9ACTN</name>
<dbReference type="GO" id="GO:0016887">
    <property type="term" value="F:ATP hydrolysis activity"/>
    <property type="evidence" value="ECO:0007669"/>
    <property type="project" value="InterPro"/>
</dbReference>
<dbReference type="AlphaFoldDB" id="A0A840IKB4"/>
<evidence type="ECO:0000313" key="6">
    <source>
        <dbReference type="Proteomes" id="UP000585272"/>
    </source>
</evidence>
<evidence type="ECO:0000256" key="2">
    <source>
        <dbReference type="ARBA" id="ARBA00022741"/>
    </source>
</evidence>
<proteinExistence type="predicted"/>
<dbReference type="InterPro" id="IPR003593">
    <property type="entry name" value="AAA+_ATPase"/>
</dbReference>
<dbReference type="InterPro" id="IPR050093">
    <property type="entry name" value="ABC_SmlMolc_Importer"/>
</dbReference>
<dbReference type="PROSITE" id="PS00211">
    <property type="entry name" value="ABC_TRANSPORTER_1"/>
    <property type="match status" value="1"/>
</dbReference>
<dbReference type="Proteomes" id="UP000585272">
    <property type="component" value="Unassembled WGS sequence"/>
</dbReference>
<protein>
    <submittedName>
        <fullName evidence="5">ABC-type Fe3+/spermidine/putrescine transport system ATPase subunit</fullName>
    </submittedName>
</protein>
<dbReference type="Pfam" id="PF00005">
    <property type="entry name" value="ABC_tran"/>
    <property type="match status" value="1"/>
</dbReference>
<dbReference type="SUPFAM" id="SSF52540">
    <property type="entry name" value="P-loop containing nucleoside triphosphate hydrolases"/>
    <property type="match status" value="1"/>
</dbReference>
<reference evidence="5 6" key="1">
    <citation type="submission" date="2020-08" db="EMBL/GenBank/DDBJ databases">
        <title>Genomic Encyclopedia of Archaeal and Bacterial Type Strains, Phase II (KMG-II): from individual species to whole genera.</title>
        <authorList>
            <person name="Goeker M."/>
        </authorList>
    </citation>
    <scope>NUCLEOTIDE SEQUENCE [LARGE SCALE GENOMIC DNA]</scope>
    <source>
        <strain evidence="5 6">DSM 23288</strain>
    </source>
</reference>
<dbReference type="SMART" id="SM00382">
    <property type="entry name" value="AAA"/>
    <property type="match status" value="1"/>
</dbReference>
<dbReference type="GO" id="GO:0022857">
    <property type="term" value="F:transmembrane transporter activity"/>
    <property type="evidence" value="ECO:0007669"/>
    <property type="project" value="InterPro"/>
</dbReference>
<evidence type="ECO:0000313" key="5">
    <source>
        <dbReference type="EMBL" id="MBB4664368.1"/>
    </source>
</evidence>
<evidence type="ECO:0000259" key="4">
    <source>
        <dbReference type="PROSITE" id="PS50893"/>
    </source>
</evidence>
<dbReference type="Pfam" id="PF08402">
    <property type="entry name" value="TOBE_2"/>
    <property type="match status" value="1"/>
</dbReference>
<dbReference type="EMBL" id="JACHNU010000007">
    <property type="protein sequence ID" value="MBB4664368.1"/>
    <property type="molecule type" value="Genomic_DNA"/>
</dbReference>
<organism evidence="5 6">
    <name type="scientific">Conexibacter arvalis</name>
    <dbReference type="NCBI Taxonomy" id="912552"/>
    <lineage>
        <taxon>Bacteria</taxon>
        <taxon>Bacillati</taxon>
        <taxon>Actinomycetota</taxon>
        <taxon>Thermoleophilia</taxon>
        <taxon>Solirubrobacterales</taxon>
        <taxon>Conexibacteraceae</taxon>
        <taxon>Conexibacter</taxon>
    </lineage>
</organism>
<dbReference type="InterPro" id="IPR027417">
    <property type="entry name" value="P-loop_NTPase"/>
</dbReference>
<gene>
    <name evidence="5" type="ORF">BDZ31_003979</name>
</gene>
<dbReference type="RefSeq" id="WP_183344384.1">
    <property type="nucleotide sequence ID" value="NZ_JACHNU010000007.1"/>
</dbReference>
<dbReference type="Gene3D" id="3.40.50.300">
    <property type="entry name" value="P-loop containing nucleotide triphosphate hydrolases"/>
    <property type="match status" value="1"/>
</dbReference>
<dbReference type="InterPro" id="IPR013611">
    <property type="entry name" value="Transp-assoc_OB_typ2"/>
</dbReference>
<keyword evidence="3" id="KW-0067">ATP-binding</keyword>
<dbReference type="InterPro" id="IPR008995">
    <property type="entry name" value="Mo/tungstate-bd_C_term_dom"/>
</dbReference>